<sequence>MRKQVKKQLEKMQAVEKDRYRTACAKIRQLEIENARLKKALHASEGYVSSLNAIFKKLQAESDAAIEDSKAYADELNLTIHSLGETIDELKQSWYERWFQKGRRAVERKKGS</sequence>
<evidence type="ECO:0000313" key="1">
    <source>
        <dbReference type="EMBL" id="GAG27098.1"/>
    </source>
</evidence>
<comment type="caution">
    <text evidence="1">The sequence shown here is derived from an EMBL/GenBank/DDBJ whole genome shotgun (WGS) entry which is preliminary data.</text>
</comment>
<proteinExistence type="predicted"/>
<reference evidence="1" key="1">
    <citation type="journal article" date="2014" name="Front. Microbiol.">
        <title>High frequency of phylogenetically diverse reductive dehalogenase-homologous genes in deep subseafloor sedimentary metagenomes.</title>
        <authorList>
            <person name="Kawai M."/>
            <person name="Futagami T."/>
            <person name="Toyoda A."/>
            <person name="Takaki Y."/>
            <person name="Nishi S."/>
            <person name="Hori S."/>
            <person name="Arai W."/>
            <person name="Tsubouchi T."/>
            <person name="Morono Y."/>
            <person name="Uchiyama I."/>
            <person name="Ito T."/>
            <person name="Fujiyama A."/>
            <person name="Inagaki F."/>
            <person name="Takami H."/>
        </authorList>
    </citation>
    <scope>NUCLEOTIDE SEQUENCE</scope>
    <source>
        <strain evidence="1">Expedition CK06-06</strain>
    </source>
</reference>
<dbReference type="AlphaFoldDB" id="X0WRE5"/>
<accession>X0WRE5</accession>
<organism evidence="1">
    <name type="scientific">marine sediment metagenome</name>
    <dbReference type="NCBI Taxonomy" id="412755"/>
    <lineage>
        <taxon>unclassified sequences</taxon>
        <taxon>metagenomes</taxon>
        <taxon>ecological metagenomes</taxon>
    </lineage>
</organism>
<dbReference type="EMBL" id="BARS01033588">
    <property type="protein sequence ID" value="GAG27098.1"/>
    <property type="molecule type" value="Genomic_DNA"/>
</dbReference>
<gene>
    <name evidence="1" type="ORF">S01H1_51994</name>
</gene>
<name>X0WRE5_9ZZZZ</name>
<protein>
    <submittedName>
        <fullName evidence="1">Uncharacterized protein</fullName>
    </submittedName>
</protein>